<evidence type="ECO:0000313" key="2">
    <source>
        <dbReference type="Proteomes" id="UP000229641"/>
    </source>
</evidence>
<dbReference type="Proteomes" id="UP000229641">
    <property type="component" value="Unassembled WGS sequence"/>
</dbReference>
<name>A0A2H0LVS0_9BACT</name>
<evidence type="ECO:0000313" key="1">
    <source>
        <dbReference type="EMBL" id="PIQ88492.1"/>
    </source>
</evidence>
<dbReference type="EMBL" id="PCWA01000101">
    <property type="protein sequence ID" value="PIQ88492.1"/>
    <property type="molecule type" value="Genomic_DNA"/>
</dbReference>
<protein>
    <submittedName>
        <fullName evidence="1">Uncharacterized protein</fullName>
    </submittedName>
</protein>
<gene>
    <name evidence="1" type="ORF">COV72_08155</name>
</gene>
<sequence length="79" mass="9176">MINPIEIESVSEKKAEQLYDSVAVCRYCETPFKECDTLIPGKGLVVGEMDVAEYRNTFWHYGCVFDFLRPRKPGRKKKN</sequence>
<dbReference type="AlphaFoldDB" id="A0A2H0LVS0"/>
<reference evidence="1 2" key="1">
    <citation type="submission" date="2017-09" db="EMBL/GenBank/DDBJ databases">
        <title>Depth-based differentiation of microbial function through sediment-hosted aquifers and enrichment of novel symbionts in the deep terrestrial subsurface.</title>
        <authorList>
            <person name="Probst A.J."/>
            <person name="Ladd B."/>
            <person name="Jarett J.K."/>
            <person name="Geller-Mcgrath D.E."/>
            <person name="Sieber C.M."/>
            <person name="Emerson J.B."/>
            <person name="Anantharaman K."/>
            <person name="Thomas B.C."/>
            <person name="Malmstrom R."/>
            <person name="Stieglmeier M."/>
            <person name="Klingl A."/>
            <person name="Woyke T."/>
            <person name="Ryan C.M."/>
            <person name="Banfield J.F."/>
        </authorList>
    </citation>
    <scope>NUCLEOTIDE SEQUENCE [LARGE SCALE GENOMIC DNA]</scope>
    <source>
        <strain evidence="1">CG11_big_fil_rev_8_21_14_0_20_42_13</strain>
    </source>
</reference>
<accession>A0A2H0LVS0</accession>
<comment type="caution">
    <text evidence="1">The sequence shown here is derived from an EMBL/GenBank/DDBJ whole genome shotgun (WGS) entry which is preliminary data.</text>
</comment>
<proteinExistence type="predicted"/>
<organism evidence="1 2">
    <name type="scientific">Candidatus Ghiorseimicrobium undicola</name>
    <dbReference type="NCBI Taxonomy" id="1974746"/>
    <lineage>
        <taxon>Bacteria</taxon>
        <taxon>Pseudomonadati</taxon>
        <taxon>Candidatus Omnitrophota</taxon>
        <taxon>Candidatus Ghiorseimicrobium</taxon>
    </lineage>
</organism>